<feature type="transmembrane region" description="Helical" evidence="2">
    <location>
        <begin position="653"/>
        <end position="672"/>
    </location>
</feature>
<dbReference type="PATRIC" id="fig|665004.4.peg.2778"/>
<feature type="transmembrane region" description="Helical" evidence="2">
    <location>
        <begin position="290"/>
        <end position="313"/>
    </location>
</feature>
<proteinExistence type="predicted"/>
<evidence type="ECO:0000313" key="4">
    <source>
        <dbReference type="Proteomes" id="UP000074382"/>
    </source>
</evidence>
<feature type="transmembrane region" description="Helical" evidence="2">
    <location>
        <begin position="227"/>
        <end position="245"/>
    </location>
</feature>
<protein>
    <submittedName>
        <fullName evidence="3">Uncharacterized protein</fullName>
    </submittedName>
</protein>
<reference evidence="4" key="1">
    <citation type="journal article" date="2017" name="Acta Aliment.">
        <title>Plant polysaccharide degrading enzyme system of Thermpbifida cellulosilytica TB100 revealed by de novo genome project data.</title>
        <authorList>
            <person name="Toth A."/>
            <person name="Baka E."/>
            <person name="Luzics S."/>
            <person name="Bata-Vidacs I."/>
            <person name="Nagy I."/>
            <person name="Balint B."/>
            <person name="Herceg R."/>
            <person name="Olasz F."/>
            <person name="Wilk T."/>
            <person name="Nagy T."/>
            <person name="Kriszt B."/>
            <person name="Nagy I."/>
            <person name="Kukolya J."/>
        </authorList>
    </citation>
    <scope>NUCLEOTIDE SEQUENCE [LARGE SCALE GENOMIC DNA]</scope>
    <source>
        <strain evidence="4">TB100</strain>
    </source>
</reference>
<evidence type="ECO:0000313" key="3">
    <source>
        <dbReference type="EMBL" id="KUP97887.1"/>
    </source>
</evidence>
<feature type="transmembrane region" description="Helical" evidence="2">
    <location>
        <begin position="204"/>
        <end position="221"/>
    </location>
</feature>
<dbReference type="OrthoDB" id="3426585at2"/>
<dbReference type="AlphaFoldDB" id="A0A147KKR9"/>
<dbReference type="Proteomes" id="UP000074382">
    <property type="component" value="Unassembled WGS sequence"/>
</dbReference>
<keyword evidence="4" id="KW-1185">Reference proteome</keyword>
<keyword evidence="2" id="KW-0472">Membrane</keyword>
<dbReference type="STRING" id="665004.AC529_04370"/>
<dbReference type="EMBL" id="LGEM01000019">
    <property type="protein sequence ID" value="KUP97887.1"/>
    <property type="molecule type" value="Genomic_DNA"/>
</dbReference>
<evidence type="ECO:0000256" key="1">
    <source>
        <dbReference type="SAM" id="MobiDB-lite"/>
    </source>
</evidence>
<keyword evidence="2" id="KW-1133">Transmembrane helix</keyword>
<name>A0A147KKR9_THECS</name>
<gene>
    <name evidence="3" type="ORF">AC529_04370</name>
</gene>
<feature type="transmembrane region" description="Helical" evidence="2">
    <location>
        <begin position="601"/>
        <end position="623"/>
    </location>
</feature>
<feature type="compositionally biased region" description="Basic and acidic residues" evidence="1">
    <location>
        <begin position="176"/>
        <end position="192"/>
    </location>
</feature>
<feature type="transmembrane region" description="Helical" evidence="2">
    <location>
        <begin position="320"/>
        <end position="339"/>
    </location>
</feature>
<feature type="transmembrane region" description="Helical" evidence="2">
    <location>
        <begin position="692"/>
        <end position="714"/>
    </location>
</feature>
<accession>A0A147KKR9</accession>
<feature type="transmembrane region" description="Helical" evidence="2">
    <location>
        <begin position="252"/>
        <end position="270"/>
    </location>
</feature>
<comment type="caution">
    <text evidence="3">The sequence shown here is derived from an EMBL/GenBank/DDBJ whole genome shotgun (WGS) entry which is preliminary data.</text>
</comment>
<sequence length="726" mass="76504">MDQQAMLTRDLVLRICATATEFDPEWIRLDRKVVAPFTAPRDTSLIERVTAAAAAVGVEHVLICRTRPEYAYEPVTQVRAATASLIGVIRSWGDEPTDFLVCLEDFSAAVLITAEELTVAAGPADYVAALVGPDIGRARADFAAAAHDRQDPDLLEAADLYGCPVPDDPAAPSRRSLADRITGRNRADRDGPPRAAAGPRALRGAWGWAMVVVLVVAAPFVPGIPGTVAVAVLTVWLLAQLAWLARSRTLSFAALLRLALLGALTTWPVALVELAVASAVRLDPGDPLAYVYLAVPVEEAAKFTPLLLFWLVARRRMRRFAAVDYLLAAAACGAGFQLVESAASLLVFSDAVAYPLPQGGLFTLLPGWLEHPVAGIRFSGHAVTTGLVGAAVGLAVVGRGLYGAKLWLLPPLALGATALEHLNHNAALAELTPTALTTVVFALYGNGAATRWLLLLLLVCAVLLDHRMLRFAAQSTPPLPGEAPLRGLTARAHGRAVWRRSHLPGDIAPLFRGIALAWARFPVTLTQAASAVLHEFAVQLAAARRGPATLYSTWRLLRRRREHAMGVARAAGRTRRQDPDRGELAAEVDGLAERLGLAAPALAASAVLAVAGAVAAATVPLPAAVGEPGAAYAFVTVTFLTDWFTALPTVQAAWAAAGTLALASLLASGWSVPRDLPSLRRFLRTPSAAVGTVLGAGAPGQLPYAVVGLLGLLLPKSTDRLLARSR</sequence>
<organism evidence="3 4">
    <name type="scientific">Thermobifida cellulosilytica TB100</name>
    <dbReference type="NCBI Taxonomy" id="665004"/>
    <lineage>
        <taxon>Bacteria</taxon>
        <taxon>Bacillati</taxon>
        <taxon>Actinomycetota</taxon>
        <taxon>Actinomycetes</taxon>
        <taxon>Streptosporangiales</taxon>
        <taxon>Nocardiopsidaceae</taxon>
        <taxon>Thermobifida</taxon>
    </lineage>
</organism>
<feature type="transmembrane region" description="Helical" evidence="2">
    <location>
        <begin position="441"/>
        <end position="464"/>
    </location>
</feature>
<feature type="region of interest" description="Disordered" evidence="1">
    <location>
        <begin position="166"/>
        <end position="196"/>
    </location>
</feature>
<dbReference type="RefSeq" id="WP_068756806.1">
    <property type="nucleotide sequence ID" value="NZ_KQ950182.1"/>
</dbReference>
<keyword evidence="2" id="KW-0812">Transmembrane</keyword>
<feature type="transmembrane region" description="Helical" evidence="2">
    <location>
        <begin position="381"/>
        <end position="402"/>
    </location>
</feature>
<evidence type="ECO:0000256" key="2">
    <source>
        <dbReference type="SAM" id="Phobius"/>
    </source>
</evidence>